<feature type="domain" description="TonB-dependent receptor plug" evidence="7">
    <location>
        <begin position="234"/>
        <end position="339"/>
    </location>
</feature>
<keyword evidence="2" id="KW-0732">Signal</keyword>
<dbReference type="Proteomes" id="UP000326903">
    <property type="component" value="Unassembled WGS sequence"/>
</dbReference>
<comment type="subcellular location">
    <subcellularLocation>
        <location evidence="5">Cell outer membrane</location>
        <topology evidence="5">Multi-pass membrane protein</topology>
    </subcellularLocation>
</comment>
<dbReference type="FunFam" id="2.170.130.10:FF:000003">
    <property type="entry name" value="SusC/RagA family TonB-linked outer membrane protein"/>
    <property type="match status" value="1"/>
</dbReference>
<evidence type="ECO:0000256" key="1">
    <source>
        <dbReference type="ARBA" id="ARBA00022448"/>
    </source>
</evidence>
<reference evidence="8 9" key="1">
    <citation type="submission" date="2019-09" db="EMBL/GenBank/DDBJ databases">
        <title>Draft genome sequence of Ginsengibacter sp. BR5-29.</title>
        <authorList>
            <person name="Im W.-T."/>
        </authorList>
    </citation>
    <scope>NUCLEOTIDE SEQUENCE [LARGE SCALE GENOMIC DNA]</scope>
    <source>
        <strain evidence="8 9">BR5-29</strain>
    </source>
</reference>
<keyword evidence="9" id="KW-1185">Reference proteome</keyword>
<evidence type="ECO:0000259" key="6">
    <source>
        <dbReference type="Pfam" id="PF07660"/>
    </source>
</evidence>
<dbReference type="SUPFAM" id="SSF49464">
    <property type="entry name" value="Carboxypeptidase regulatory domain-like"/>
    <property type="match status" value="1"/>
</dbReference>
<name>A0A5J5IHR1_9BACT</name>
<dbReference type="RefSeq" id="WP_150415381.1">
    <property type="nucleotide sequence ID" value="NZ_VYQF01000003.1"/>
</dbReference>
<keyword evidence="5" id="KW-1134">Transmembrane beta strand</keyword>
<dbReference type="PANTHER" id="PTHR30069:SF29">
    <property type="entry name" value="HEMOGLOBIN AND HEMOGLOBIN-HAPTOGLOBIN-BINDING PROTEIN 1-RELATED"/>
    <property type="match status" value="1"/>
</dbReference>
<dbReference type="Pfam" id="PF13715">
    <property type="entry name" value="CarbopepD_reg_2"/>
    <property type="match status" value="1"/>
</dbReference>
<proteinExistence type="inferred from homology"/>
<keyword evidence="8" id="KW-0675">Receptor</keyword>
<dbReference type="Pfam" id="PF07715">
    <property type="entry name" value="Plug"/>
    <property type="match status" value="1"/>
</dbReference>
<evidence type="ECO:0000259" key="7">
    <source>
        <dbReference type="Pfam" id="PF07715"/>
    </source>
</evidence>
<organism evidence="8 9">
    <name type="scientific">Ginsengibacter hankyongi</name>
    <dbReference type="NCBI Taxonomy" id="2607284"/>
    <lineage>
        <taxon>Bacteria</taxon>
        <taxon>Pseudomonadati</taxon>
        <taxon>Bacteroidota</taxon>
        <taxon>Chitinophagia</taxon>
        <taxon>Chitinophagales</taxon>
        <taxon>Chitinophagaceae</taxon>
        <taxon>Ginsengibacter</taxon>
    </lineage>
</organism>
<dbReference type="InterPro" id="IPR008969">
    <property type="entry name" value="CarboxyPept-like_regulatory"/>
</dbReference>
<dbReference type="InterPro" id="IPR018247">
    <property type="entry name" value="EF_Hand_1_Ca_BS"/>
</dbReference>
<keyword evidence="4 5" id="KW-0998">Cell outer membrane</keyword>
<keyword evidence="3 5" id="KW-0472">Membrane</keyword>
<dbReference type="Gene3D" id="2.60.40.1120">
    <property type="entry name" value="Carboxypeptidase-like, regulatory domain"/>
    <property type="match status" value="1"/>
</dbReference>
<dbReference type="NCBIfam" id="TIGR04056">
    <property type="entry name" value="OMP_RagA_SusC"/>
    <property type="match status" value="1"/>
</dbReference>
<sequence length="1126" mass="125305">MTLIVGCQNENGTRLLRTKTWIIMKLTILLLLFFTFHASAKSYAQRVTIFKKHASLPDIFNAIEHQTDFLFFYDKTLIEKKSPIDITIENGTIDEALSACLKDQQLTYKIVKNTIVILPQKKLTLFAGVLRNTDAIPPPVEIHGRVLNERGEPLQNVSVMIAGTKTGTSTDSDGRFTLTAPDNNKNLVLDITSVGYQTKRLKVGKETEITINLKEELAGLNEVVVVGYGKVNRQNLTGAVVSVSGKELTRTPTVSLTNSITGMLPGVVTKNVTGEPGKDAAVIFIRGRNTTGNNNPLVVVDGIQNASGWEHINPNDVESISVLKDASAAIYGSEAANGVILITTKRGRLGKPTISYTFNQGVNEPTQVPKMANSASLARYFNEILIKQGQTPKYTEDEIKKFEDGNDPLNYPNVNWFDEVLKKSSSQSQHNLSMRGGSKDIKYMVSGSYSNQNSIFKNGSTNFKTSSLRSNLDAQVNKYIKVALDVNGGIDEGNYPAFSTKETFQALNNNLPFMPVFYSNGLPSSGVERAENPILMVSDATGNNNHMIQRFSAKVSFDIEIPWVDGLGVDGYFNYRNVNVLDKNWQKPWTDYSYDKSTNTYNALTGGGIVNPQLEQGFENDKNGLINLRLRYDKRFNNHYLNTFIAVEQSQGTSLNFSAFRRNFISDQLDQLFAGSLINQQTDGSASEEGRKNLFGRIHYDFKGKYLLDFNYRYDGSSNFRKGSRYGFFPGLSVAWKLSDESFIKNRLSFIDNLKLRASIGQIGNDRIAAFQFLQLYNLTSRGYNFGNPTAQSLGLTAGVTPNPNVTWEVATISNVGLDGTLWHGLFGFSADLFRQRRSNILATRSLAIPNFTGLSLPNENIGIVENKGFEIELSHSKSIRSFSYRIAGNFAYASNKVIDISEASNVPQWQKAEGHAIGANQYYISTGIIRTQAELDKIPVYPGTKVGDLKYKDVNGDGVISSADMVRLDQTNTPQITYGFNVSIDYHAFSLFANFAGASKVWQPFRFQALLGYNALQDLLDNRYTEGSMNSKYPTLPQQSGVNSLASTFWLYNTSFMRLKTLELGYDLPHALLSKVRLEGARIYINGSNLLTFSKMKLFDPETNDPDGFFYPQSRIYNLGINITF</sequence>
<dbReference type="GO" id="GO:0044718">
    <property type="term" value="P:siderophore transmembrane transport"/>
    <property type="evidence" value="ECO:0007669"/>
    <property type="project" value="TreeGrafter"/>
</dbReference>
<evidence type="ECO:0000256" key="5">
    <source>
        <dbReference type="PROSITE-ProRule" id="PRU01360"/>
    </source>
</evidence>
<evidence type="ECO:0000256" key="4">
    <source>
        <dbReference type="ARBA" id="ARBA00023237"/>
    </source>
</evidence>
<evidence type="ECO:0000313" key="8">
    <source>
        <dbReference type="EMBL" id="KAA9038660.1"/>
    </source>
</evidence>
<dbReference type="PROSITE" id="PS52016">
    <property type="entry name" value="TONB_DEPENDENT_REC_3"/>
    <property type="match status" value="1"/>
</dbReference>
<dbReference type="InterPro" id="IPR037066">
    <property type="entry name" value="Plug_dom_sf"/>
</dbReference>
<protein>
    <submittedName>
        <fullName evidence="8">TonB-dependent receptor</fullName>
    </submittedName>
</protein>
<dbReference type="SUPFAM" id="SSF56935">
    <property type="entry name" value="Porins"/>
    <property type="match status" value="1"/>
</dbReference>
<accession>A0A5J5IHR1</accession>
<dbReference type="InterPro" id="IPR023996">
    <property type="entry name" value="TonB-dep_OMP_SusC/RagA"/>
</dbReference>
<keyword evidence="1 5" id="KW-0813">Transport</keyword>
<comment type="similarity">
    <text evidence="5">Belongs to the TonB-dependent receptor family.</text>
</comment>
<dbReference type="InterPro" id="IPR012910">
    <property type="entry name" value="Plug_dom"/>
</dbReference>
<dbReference type="Gene3D" id="2.170.130.10">
    <property type="entry name" value="TonB-dependent receptor, plug domain"/>
    <property type="match status" value="1"/>
</dbReference>
<feature type="domain" description="Secretin/TonB short N-terminal" evidence="6">
    <location>
        <begin position="70"/>
        <end position="120"/>
    </location>
</feature>
<evidence type="ECO:0000313" key="9">
    <source>
        <dbReference type="Proteomes" id="UP000326903"/>
    </source>
</evidence>
<dbReference type="EMBL" id="VYQF01000003">
    <property type="protein sequence ID" value="KAA9038660.1"/>
    <property type="molecule type" value="Genomic_DNA"/>
</dbReference>
<dbReference type="GO" id="GO:0009279">
    <property type="term" value="C:cell outer membrane"/>
    <property type="evidence" value="ECO:0007669"/>
    <property type="project" value="UniProtKB-SubCell"/>
</dbReference>
<dbReference type="InterPro" id="IPR023997">
    <property type="entry name" value="TonB-dep_OMP_SusC/RagA_CS"/>
</dbReference>
<dbReference type="InterPro" id="IPR011662">
    <property type="entry name" value="Secretin/TonB_short_N"/>
</dbReference>
<keyword evidence="5" id="KW-0812">Transmembrane</keyword>
<dbReference type="NCBIfam" id="TIGR04057">
    <property type="entry name" value="SusC_RagA_signa"/>
    <property type="match status" value="1"/>
</dbReference>
<evidence type="ECO:0000256" key="2">
    <source>
        <dbReference type="ARBA" id="ARBA00022729"/>
    </source>
</evidence>
<dbReference type="InterPro" id="IPR039426">
    <property type="entry name" value="TonB-dep_rcpt-like"/>
</dbReference>
<dbReference type="PROSITE" id="PS00018">
    <property type="entry name" value="EF_HAND_1"/>
    <property type="match status" value="1"/>
</dbReference>
<evidence type="ECO:0000256" key="3">
    <source>
        <dbReference type="ARBA" id="ARBA00023136"/>
    </source>
</evidence>
<gene>
    <name evidence="8" type="ORF">FW778_14015</name>
</gene>
<dbReference type="GO" id="GO:0015344">
    <property type="term" value="F:siderophore uptake transmembrane transporter activity"/>
    <property type="evidence" value="ECO:0007669"/>
    <property type="project" value="TreeGrafter"/>
</dbReference>
<dbReference type="PANTHER" id="PTHR30069">
    <property type="entry name" value="TONB-DEPENDENT OUTER MEMBRANE RECEPTOR"/>
    <property type="match status" value="1"/>
</dbReference>
<dbReference type="Pfam" id="PF07660">
    <property type="entry name" value="STN"/>
    <property type="match status" value="1"/>
</dbReference>
<comment type="caution">
    <text evidence="8">The sequence shown here is derived from an EMBL/GenBank/DDBJ whole genome shotgun (WGS) entry which is preliminary data.</text>
</comment>
<dbReference type="AlphaFoldDB" id="A0A5J5IHR1"/>